<evidence type="ECO:0000313" key="1">
    <source>
        <dbReference type="EMBL" id="KAL0387643.1"/>
    </source>
</evidence>
<name>A0AAW2S592_SESRA</name>
<gene>
    <name evidence="1" type="ORF">Sradi_2646100</name>
</gene>
<proteinExistence type="predicted"/>
<dbReference type="EMBL" id="JACGWJ010000011">
    <property type="protein sequence ID" value="KAL0387643.1"/>
    <property type="molecule type" value="Genomic_DNA"/>
</dbReference>
<reference evidence="1" key="2">
    <citation type="journal article" date="2024" name="Plant">
        <title>Genomic evolution and insights into agronomic trait innovations of Sesamum species.</title>
        <authorList>
            <person name="Miao H."/>
            <person name="Wang L."/>
            <person name="Qu L."/>
            <person name="Liu H."/>
            <person name="Sun Y."/>
            <person name="Le M."/>
            <person name="Wang Q."/>
            <person name="Wei S."/>
            <person name="Zheng Y."/>
            <person name="Lin W."/>
            <person name="Duan Y."/>
            <person name="Cao H."/>
            <person name="Xiong S."/>
            <person name="Wang X."/>
            <person name="Wei L."/>
            <person name="Li C."/>
            <person name="Ma Q."/>
            <person name="Ju M."/>
            <person name="Zhao R."/>
            <person name="Li G."/>
            <person name="Mu C."/>
            <person name="Tian Q."/>
            <person name="Mei H."/>
            <person name="Zhang T."/>
            <person name="Gao T."/>
            <person name="Zhang H."/>
        </authorList>
    </citation>
    <scope>NUCLEOTIDE SEQUENCE</scope>
    <source>
        <strain evidence="1">G02</strain>
    </source>
</reference>
<accession>A0AAW2S592</accession>
<sequence length="96" mass="10824">TDNQVPSATKSGPWRKMLPSKDANFMGYTYKNFEIVNDHEVPGIGPFIQECLNCKYVSMAEAVSQVHMNALCMVFYARSEEARWTHSVHKLALVAS</sequence>
<feature type="non-terminal residue" evidence="1">
    <location>
        <position position="1"/>
    </location>
</feature>
<organism evidence="1">
    <name type="scientific">Sesamum radiatum</name>
    <name type="common">Black benniseed</name>
    <dbReference type="NCBI Taxonomy" id="300843"/>
    <lineage>
        <taxon>Eukaryota</taxon>
        <taxon>Viridiplantae</taxon>
        <taxon>Streptophyta</taxon>
        <taxon>Embryophyta</taxon>
        <taxon>Tracheophyta</taxon>
        <taxon>Spermatophyta</taxon>
        <taxon>Magnoliopsida</taxon>
        <taxon>eudicotyledons</taxon>
        <taxon>Gunneridae</taxon>
        <taxon>Pentapetalae</taxon>
        <taxon>asterids</taxon>
        <taxon>lamiids</taxon>
        <taxon>Lamiales</taxon>
        <taxon>Pedaliaceae</taxon>
        <taxon>Sesamum</taxon>
    </lineage>
</organism>
<comment type="caution">
    <text evidence="1">The sequence shown here is derived from an EMBL/GenBank/DDBJ whole genome shotgun (WGS) entry which is preliminary data.</text>
</comment>
<protein>
    <submittedName>
        <fullName evidence="1">Uncharacterized protein</fullName>
    </submittedName>
</protein>
<dbReference type="AlphaFoldDB" id="A0AAW2S592"/>
<reference evidence="1" key="1">
    <citation type="submission" date="2020-06" db="EMBL/GenBank/DDBJ databases">
        <authorList>
            <person name="Li T."/>
            <person name="Hu X."/>
            <person name="Zhang T."/>
            <person name="Song X."/>
            <person name="Zhang H."/>
            <person name="Dai N."/>
            <person name="Sheng W."/>
            <person name="Hou X."/>
            <person name="Wei L."/>
        </authorList>
    </citation>
    <scope>NUCLEOTIDE SEQUENCE</scope>
    <source>
        <strain evidence="1">G02</strain>
        <tissue evidence="1">Leaf</tissue>
    </source>
</reference>